<evidence type="ECO:0000256" key="4">
    <source>
        <dbReference type="ARBA" id="ARBA00023242"/>
    </source>
</evidence>
<keyword evidence="9" id="KW-1185">Reference proteome</keyword>
<dbReference type="GO" id="GO:0046983">
    <property type="term" value="F:protein dimerization activity"/>
    <property type="evidence" value="ECO:0007669"/>
    <property type="project" value="InterPro"/>
</dbReference>
<feature type="region of interest" description="Disordered" evidence="6">
    <location>
        <begin position="303"/>
        <end position="354"/>
    </location>
</feature>
<dbReference type="Gene3D" id="4.10.280.10">
    <property type="entry name" value="Helix-loop-helix DNA-binding domain"/>
    <property type="match status" value="1"/>
</dbReference>
<gene>
    <name evidence="8" type="ORF">CTI12_AA539880</name>
</gene>
<evidence type="ECO:0000259" key="7">
    <source>
        <dbReference type="PROSITE" id="PS50888"/>
    </source>
</evidence>
<dbReference type="Pfam" id="PF00010">
    <property type="entry name" value="HLH"/>
    <property type="match status" value="1"/>
</dbReference>
<dbReference type="Proteomes" id="UP000245207">
    <property type="component" value="Unassembled WGS sequence"/>
</dbReference>
<protein>
    <submittedName>
        <fullName evidence="8">Basic helix-loop-helix (BHLH) DNA-binding superfamily protein</fullName>
    </submittedName>
</protein>
<evidence type="ECO:0000256" key="5">
    <source>
        <dbReference type="SAM" id="Coils"/>
    </source>
</evidence>
<dbReference type="PANTHER" id="PTHR31945:SF11">
    <property type="entry name" value="TRANSCRIPTION FACTOR ABORTED MICROSPORES"/>
    <property type="match status" value="1"/>
</dbReference>
<dbReference type="SUPFAM" id="SSF47459">
    <property type="entry name" value="HLH, helix-loop-helix DNA-binding domain"/>
    <property type="match status" value="1"/>
</dbReference>
<dbReference type="InterPro" id="IPR025610">
    <property type="entry name" value="MYC/MYB_N"/>
</dbReference>
<dbReference type="STRING" id="35608.A0A2U1L1M5"/>
<dbReference type="SMART" id="SM00353">
    <property type="entry name" value="HLH"/>
    <property type="match status" value="1"/>
</dbReference>
<evidence type="ECO:0000313" key="8">
    <source>
        <dbReference type="EMBL" id="PWA42908.1"/>
    </source>
</evidence>
<reference evidence="8 9" key="1">
    <citation type="journal article" date="2018" name="Mol. Plant">
        <title>The genome of Artemisia annua provides insight into the evolution of Asteraceae family and artemisinin biosynthesis.</title>
        <authorList>
            <person name="Shen Q."/>
            <person name="Zhang L."/>
            <person name="Liao Z."/>
            <person name="Wang S."/>
            <person name="Yan T."/>
            <person name="Shi P."/>
            <person name="Liu M."/>
            <person name="Fu X."/>
            <person name="Pan Q."/>
            <person name="Wang Y."/>
            <person name="Lv Z."/>
            <person name="Lu X."/>
            <person name="Zhang F."/>
            <person name="Jiang W."/>
            <person name="Ma Y."/>
            <person name="Chen M."/>
            <person name="Hao X."/>
            <person name="Li L."/>
            <person name="Tang Y."/>
            <person name="Lv G."/>
            <person name="Zhou Y."/>
            <person name="Sun X."/>
            <person name="Brodelius P.E."/>
            <person name="Rose J.K.C."/>
            <person name="Tang K."/>
        </authorList>
    </citation>
    <scope>NUCLEOTIDE SEQUENCE [LARGE SCALE GENOMIC DNA]</scope>
    <source>
        <strain evidence="9">cv. Huhao1</strain>
        <tissue evidence="8">Leaf</tissue>
    </source>
</reference>
<dbReference type="InterPro" id="IPR036638">
    <property type="entry name" value="HLH_DNA-bd_sf"/>
</dbReference>
<dbReference type="GO" id="GO:0043565">
    <property type="term" value="F:sequence-specific DNA binding"/>
    <property type="evidence" value="ECO:0007669"/>
    <property type="project" value="TreeGrafter"/>
</dbReference>
<dbReference type="OrthoDB" id="1890947at2759"/>
<evidence type="ECO:0000256" key="3">
    <source>
        <dbReference type="ARBA" id="ARBA00023163"/>
    </source>
</evidence>
<sequence>MEVLQEMMDRLRSIVGPESWDYCVLWKPCKEQRVIEWIDCCCSGSNAARHGIGNDDQQQQLVFQCKDVAFHHPTTDTCNLLSLLPSSMPFDSGLYGQTMISNQPRWLNFSNSSNSGYSEENLGTKVLIPVPIGLVELFVSKQISEDQSIIDFVTTMFNMSLEQPMLNPNNNIDSSFSVNMDSLDDGESKDYIAQVLDDQKDQNNHFQPPISPATMLENLNLSPNNISDNHMHPMNFLQQFNYGESRNTNNIFMEGTSEPMMNHDGPFDPNSEDNVGFDHEIDMALQGQMMSENMGKAHLMEPLENTPKKQGNDMNRSDSVSDCSDQNDEDDDPKCRRKNGKGQSKNLMAERKRRKKLNDRLYTLRSLVPKITKLDRASILKDAIEYVMELKRQVEDLQNELEENSDDEGTTNNQSTIVEQEVIHGNGSNSKRRYNHGPGLFVNGPQLEAYSGVGNIEVSKQNQDVEGASEKGQQMEPQVEVASLDGNEFFVKVFSEHKPGGFVRLMEAFNALGLEVTNVNVTSFRCLVLNVFKVERKDSEMVQADHVRESLLEITRNPYKGWPENSMKAQENGHGMAKVLLESFNGLRNKPNPGNSSSPPYDLCFFSHPSVILQQSLLHHQDIQMTRSPFAQQKKRRIQAAMIAATGNFNIITTMVRRFMLGCLIINHLIESKTLRRKYMVSLSSRRDNMWSMVYQSDIASVVNIRMNILAFSKLCKLLETRGGLHSSKHMLVDEQLVLDAICRLHKEFYKTPVRVPDNETDERWKWFKGCLGALDGTYIKVRVPTCDRKPYRTRKGEICTNVLGVCTRDLMFSYVLAGWEGSAADSRVLRDAISRPNGLKITRVTYMYHEETMSPFRVVLSSTA</sequence>
<dbReference type="PROSITE" id="PS50888">
    <property type="entry name" value="BHLH"/>
    <property type="match status" value="1"/>
</dbReference>
<dbReference type="Pfam" id="PF22754">
    <property type="entry name" value="bHLH-TF_ACT-like_plant"/>
    <property type="match status" value="1"/>
</dbReference>
<dbReference type="PANTHER" id="PTHR31945">
    <property type="entry name" value="TRANSCRIPTION FACTOR SCREAM2-RELATED"/>
    <property type="match status" value="1"/>
</dbReference>
<dbReference type="GO" id="GO:0005634">
    <property type="term" value="C:nucleus"/>
    <property type="evidence" value="ECO:0007669"/>
    <property type="project" value="UniProtKB-SubCell"/>
</dbReference>
<comment type="subcellular location">
    <subcellularLocation>
        <location evidence="1">Nucleus</location>
    </subcellularLocation>
</comment>
<organism evidence="8 9">
    <name type="scientific">Artemisia annua</name>
    <name type="common">Sweet wormwood</name>
    <dbReference type="NCBI Taxonomy" id="35608"/>
    <lineage>
        <taxon>Eukaryota</taxon>
        <taxon>Viridiplantae</taxon>
        <taxon>Streptophyta</taxon>
        <taxon>Embryophyta</taxon>
        <taxon>Tracheophyta</taxon>
        <taxon>Spermatophyta</taxon>
        <taxon>Magnoliopsida</taxon>
        <taxon>eudicotyledons</taxon>
        <taxon>Gunneridae</taxon>
        <taxon>Pentapetalae</taxon>
        <taxon>asterids</taxon>
        <taxon>campanulids</taxon>
        <taxon>Asterales</taxon>
        <taxon>Asteraceae</taxon>
        <taxon>Asteroideae</taxon>
        <taxon>Anthemideae</taxon>
        <taxon>Artemisiinae</taxon>
        <taxon>Artemisia</taxon>
    </lineage>
</organism>
<evidence type="ECO:0000313" key="9">
    <source>
        <dbReference type="Proteomes" id="UP000245207"/>
    </source>
</evidence>
<dbReference type="Pfam" id="PF14215">
    <property type="entry name" value="bHLH-MYC_N"/>
    <property type="match status" value="1"/>
</dbReference>
<keyword evidence="8" id="KW-0238">DNA-binding</keyword>
<accession>A0A2U1L1M5</accession>
<dbReference type="InterPro" id="IPR051358">
    <property type="entry name" value="TF_AMS/ICE1/BHLH6-like"/>
</dbReference>
<proteinExistence type="predicted"/>
<keyword evidence="3" id="KW-0804">Transcription</keyword>
<comment type="caution">
    <text evidence="8">The sequence shown here is derived from an EMBL/GenBank/DDBJ whole genome shotgun (WGS) entry which is preliminary data.</text>
</comment>
<dbReference type="EMBL" id="PKPP01012124">
    <property type="protein sequence ID" value="PWA42908.1"/>
    <property type="molecule type" value="Genomic_DNA"/>
</dbReference>
<keyword evidence="4" id="KW-0539">Nucleus</keyword>
<dbReference type="InterPro" id="IPR011598">
    <property type="entry name" value="bHLH_dom"/>
</dbReference>
<dbReference type="AlphaFoldDB" id="A0A2U1L1M5"/>
<dbReference type="GO" id="GO:0003700">
    <property type="term" value="F:DNA-binding transcription factor activity"/>
    <property type="evidence" value="ECO:0007669"/>
    <property type="project" value="TreeGrafter"/>
</dbReference>
<feature type="domain" description="BHLH" evidence="7">
    <location>
        <begin position="341"/>
        <end position="390"/>
    </location>
</feature>
<dbReference type="CDD" id="cd11443">
    <property type="entry name" value="bHLH_AtAMS_like"/>
    <property type="match status" value="1"/>
</dbReference>
<evidence type="ECO:0000256" key="6">
    <source>
        <dbReference type="SAM" id="MobiDB-lite"/>
    </source>
</evidence>
<evidence type="ECO:0000256" key="2">
    <source>
        <dbReference type="ARBA" id="ARBA00023015"/>
    </source>
</evidence>
<feature type="coiled-coil region" evidence="5">
    <location>
        <begin position="380"/>
        <end position="407"/>
    </location>
</feature>
<keyword evidence="2" id="KW-0805">Transcription regulation</keyword>
<feature type="compositionally biased region" description="Polar residues" evidence="6">
    <location>
        <begin position="312"/>
        <end position="321"/>
    </location>
</feature>
<evidence type="ECO:0000256" key="1">
    <source>
        <dbReference type="ARBA" id="ARBA00004123"/>
    </source>
</evidence>
<name>A0A2U1L1M5_ARTAN</name>
<keyword evidence="5" id="KW-0175">Coiled coil</keyword>
<dbReference type="InterPro" id="IPR054502">
    <property type="entry name" value="bHLH-TF_ACT-like_plant"/>
</dbReference>